<comment type="caution">
    <text evidence="2">The sequence shown here is derived from an EMBL/GenBank/DDBJ whole genome shotgun (WGS) entry which is preliminary data.</text>
</comment>
<feature type="compositionally biased region" description="Basic and acidic residues" evidence="1">
    <location>
        <begin position="824"/>
        <end position="835"/>
    </location>
</feature>
<feature type="compositionally biased region" description="Polar residues" evidence="1">
    <location>
        <begin position="836"/>
        <end position="847"/>
    </location>
</feature>
<evidence type="ECO:0000256" key="1">
    <source>
        <dbReference type="SAM" id="MobiDB-lite"/>
    </source>
</evidence>
<dbReference type="AlphaFoldDB" id="A0AAU9UJ75"/>
<reference evidence="2" key="1">
    <citation type="submission" date="2022-03" db="EMBL/GenBank/DDBJ databases">
        <authorList>
            <person name="Tunstrom K."/>
        </authorList>
    </citation>
    <scope>NUCLEOTIDE SEQUENCE</scope>
</reference>
<evidence type="ECO:0000313" key="2">
    <source>
        <dbReference type="EMBL" id="CAH2098013.1"/>
    </source>
</evidence>
<name>A0AAU9UJ75_EUPED</name>
<organism evidence="2 3">
    <name type="scientific">Euphydryas editha</name>
    <name type="common">Edith's checkerspot</name>
    <dbReference type="NCBI Taxonomy" id="104508"/>
    <lineage>
        <taxon>Eukaryota</taxon>
        <taxon>Metazoa</taxon>
        <taxon>Ecdysozoa</taxon>
        <taxon>Arthropoda</taxon>
        <taxon>Hexapoda</taxon>
        <taxon>Insecta</taxon>
        <taxon>Pterygota</taxon>
        <taxon>Neoptera</taxon>
        <taxon>Endopterygota</taxon>
        <taxon>Lepidoptera</taxon>
        <taxon>Glossata</taxon>
        <taxon>Ditrysia</taxon>
        <taxon>Papilionoidea</taxon>
        <taxon>Nymphalidae</taxon>
        <taxon>Nymphalinae</taxon>
        <taxon>Euphydryas</taxon>
    </lineage>
</organism>
<feature type="compositionally biased region" description="Low complexity" evidence="1">
    <location>
        <begin position="169"/>
        <end position="178"/>
    </location>
</feature>
<feature type="region of interest" description="Disordered" evidence="1">
    <location>
        <begin position="153"/>
        <end position="194"/>
    </location>
</feature>
<sequence length="943" mass="108092">MSDSDEDFMPNNGLKYKHDPVGFNATNSNNTNITSYTFRNNMMTSTSNMPYLDRQRYEMRGFDQRSVNYRRETSPMSLRSFPNLSFQRSVFNGRSGSPMSMRSIDSNASAADIVSVLKNGKYNNYDLRMLKDAINKLMKNRFRKRIEKRRNLKLYSKGNRRRSGEDSGEQGSDSSISGDDCRSSRTNLNKENITKSINRPLKTYDLTQVRTSIKESNIYKDCTENLKQNSFRNMFAVNKTNHKRISEEKGEKTSVVTLKERFTKGASFQLPSQRFNKSKLINNETSVRHMITENPRINNNICNQPESTKTFDTDSEKEEIFSQSTIKTNSTHQTSNVQRKRVLEADETNSSNRKRNKTAISPIKKNGLCNNLNVESNDFNFIKPKMPVRKISNVKKDAIPEKIIAKSRQPLTGNLELDLSNRVQDLVVQNKEPLLNTAEVIEPDCANQTEVTQNTTDVSMKPSFLKRKLFTQTLDIVENNNISSDNFFTNSPQSKIYNTCREKNKVRKIVSSQSCLSRDVLGDDNVLDLIHKIVPPDQINMTNATNKKELNKSNQENNDKWDVASVISMCDNDEGSDTYTDEEIFKVSQVTNKTNNKLVNKKEEHDSIFPSKVDNSIKRSAECKVVVKKLELIANSSKNDAAKSQCQKKRNVSNCVKSFWDTDFESDMEEQTATPWKSKYQVKQDNDIQKDIKVNEVNKRSIIKGTILTVRSFQHKGVNSSMKSDISRVSKKKDYDYCLRQQEINTTQENDNKTLSQNTKPTHYDEKKAKEQIVPSTKPQKTSRSKSNLSKVSNEKSNSKSISTKEIKSKEQMAHNNECNTSRESLRLKQKKEQAKISSSTQDNDSTVHCKRGRHTKNSTEKNSDSILKKSQKVNKKSKETSNKDVKSLKNPTVKKAILNRTRQTPRKCNEKKQLSSSVDQPSLNISNISSRSLRSRWKNFKY</sequence>
<feature type="compositionally biased region" description="Basic and acidic residues" evidence="1">
    <location>
        <begin position="762"/>
        <end position="771"/>
    </location>
</feature>
<accession>A0AAU9UJ75</accession>
<feature type="region of interest" description="Disordered" evidence="1">
    <location>
        <begin position="743"/>
        <end position="924"/>
    </location>
</feature>
<dbReference type="EMBL" id="CAKOGL010000019">
    <property type="protein sequence ID" value="CAH2098013.1"/>
    <property type="molecule type" value="Genomic_DNA"/>
</dbReference>
<dbReference type="Proteomes" id="UP001153954">
    <property type="component" value="Unassembled WGS sequence"/>
</dbReference>
<feature type="compositionally biased region" description="Polar residues" evidence="1">
    <location>
        <begin position="814"/>
        <end position="823"/>
    </location>
</feature>
<evidence type="ECO:0000313" key="3">
    <source>
        <dbReference type="Proteomes" id="UP001153954"/>
    </source>
</evidence>
<protein>
    <submittedName>
        <fullName evidence="2">Uncharacterized protein</fullName>
    </submittedName>
</protein>
<feature type="compositionally biased region" description="Basic and acidic residues" evidence="1">
    <location>
        <begin position="793"/>
        <end position="813"/>
    </location>
</feature>
<gene>
    <name evidence="2" type="ORF">EEDITHA_LOCUS13173</name>
</gene>
<keyword evidence="3" id="KW-1185">Reference proteome</keyword>
<proteinExistence type="predicted"/>
<feature type="compositionally biased region" description="Polar residues" evidence="1">
    <location>
        <begin position="743"/>
        <end position="761"/>
    </location>
</feature>
<feature type="compositionally biased region" description="Basic and acidic residues" evidence="1">
    <location>
        <begin position="858"/>
        <end position="868"/>
    </location>
</feature>
<feature type="compositionally biased region" description="Basic and acidic residues" evidence="1">
    <location>
        <begin position="877"/>
        <end position="888"/>
    </location>
</feature>